<dbReference type="GO" id="GO:0005506">
    <property type="term" value="F:iron ion binding"/>
    <property type="evidence" value="ECO:0007669"/>
    <property type="project" value="InterPro"/>
</dbReference>
<dbReference type="GO" id="GO:0016705">
    <property type="term" value="F:oxidoreductase activity, acting on paired donors, with incorporation or reduction of molecular oxygen"/>
    <property type="evidence" value="ECO:0007669"/>
    <property type="project" value="InterPro"/>
</dbReference>
<sequence length="558" mass="62095">MEHPLLTLSALLIFLPLLLNTFRLFHNYRLARSTGLPIVVYPFSPSNGLIILLLSLPPIQRLVNRFPQQCADYFNNATFTNHWKVKGRFAMMQGGGGGTMATDGKRQGAFISVSSAKIVVWVTNAEWANEVLNSRNHNMFPKPAKAYEIMKLHGPNILTSEGSEFVHHKKHALPAFGERNNTLVWTESLRQATEMCGTWTSPLDIGSSTLSLALHVLSSAAYGIPMSFSERSEGFHSVLNFVTGNLPMHALATSTFPSWFLKRFLKQHWNAWEDFGGYLRSLIHKARTRERGESERRDLLELLVRGGNNEKEGLTTEELTGNLFIFTVAGHETSAQTLHFALVSLALEQEAQEWAAEGVKEALQGEDEDSGNWKYEEVYPKLARVLCVMLETMRLYPIVPYIPKSTGPLGATLGGIDIPSSVVIVDPTALHRMPEYWGPEADSFDPSRWDVNNEKSYLAANKGQQGLQAYGLEYPTIHKPRRGAYCPFSDGARGCIGRKFAQVTFVAAVATVLKGFKIRVAREDGEDQEAANKRARRALDNSYATVSLRGGGECEVVF</sequence>
<keyword evidence="5" id="KW-0349">Heme</keyword>
<dbReference type="Proteomes" id="UP000018144">
    <property type="component" value="Unassembled WGS sequence"/>
</dbReference>
<evidence type="ECO:0000313" key="7">
    <source>
        <dbReference type="EMBL" id="CCX04780.1"/>
    </source>
</evidence>
<keyword evidence="5" id="KW-0560">Oxidoreductase</keyword>
<protein>
    <submittedName>
        <fullName evidence="7">Similar to Probable cytochrome P450 313a1 acc. no. Q9VFJ0</fullName>
    </submittedName>
</protein>
<dbReference type="GO" id="GO:0020037">
    <property type="term" value="F:heme binding"/>
    <property type="evidence" value="ECO:0007669"/>
    <property type="project" value="InterPro"/>
</dbReference>
<dbReference type="eggNOG" id="KOG0157">
    <property type="taxonomic scope" value="Eukaryota"/>
</dbReference>
<evidence type="ECO:0000256" key="3">
    <source>
        <dbReference type="ARBA" id="ARBA00022723"/>
    </source>
</evidence>
<keyword evidence="4 5" id="KW-0408">Iron</keyword>
<keyword evidence="6" id="KW-1133">Transmembrane helix</keyword>
<evidence type="ECO:0000256" key="4">
    <source>
        <dbReference type="ARBA" id="ARBA00023004"/>
    </source>
</evidence>
<accession>U4L3Z7</accession>
<feature type="transmembrane region" description="Helical" evidence="6">
    <location>
        <begin position="6"/>
        <end position="26"/>
    </location>
</feature>
<dbReference type="GO" id="GO:0004497">
    <property type="term" value="F:monooxygenase activity"/>
    <property type="evidence" value="ECO:0007669"/>
    <property type="project" value="UniProtKB-KW"/>
</dbReference>
<dbReference type="InterPro" id="IPR036396">
    <property type="entry name" value="Cyt_P450_sf"/>
</dbReference>
<keyword evidence="6" id="KW-0812">Transmembrane</keyword>
<dbReference type="PANTHER" id="PTHR24305">
    <property type="entry name" value="CYTOCHROME P450"/>
    <property type="match status" value="1"/>
</dbReference>
<dbReference type="EMBL" id="HF935217">
    <property type="protein sequence ID" value="CCX04780.1"/>
    <property type="molecule type" value="Genomic_DNA"/>
</dbReference>
<dbReference type="PROSITE" id="PS00086">
    <property type="entry name" value="CYTOCHROME_P450"/>
    <property type="match status" value="1"/>
</dbReference>
<evidence type="ECO:0000256" key="2">
    <source>
        <dbReference type="ARBA" id="ARBA00010617"/>
    </source>
</evidence>
<organism evidence="7 8">
    <name type="scientific">Pyronema omphalodes (strain CBS 100304)</name>
    <name type="common">Pyronema confluens</name>
    <dbReference type="NCBI Taxonomy" id="1076935"/>
    <lineage>
        <taxon>Eukaryota</taxon>
        <taxon>Fungi</taxon>
        <taxon>Dikarya</taxon>
        <taxon>Ascomycota</taxon>
        <taxon>Pezizomycotina</taxon>
        <taxon>Pezizomycetes</taxon>
        <taxon>Pezizales</taxon>
        <taxon>Pyronemataceae</taxon>
        <taxon>Pyronema</taxon>
    </lineage>
</organism>
<dbReference type="PRINTS" id="PR00385">
    <property type="entry name" value="P450"/>
</dbReference>
<dbReference type="OrthoDB" id="1470350at2759"/>
<evidence type="ECO:0000256" key="1">
    <source>
        <dbReference type="ARBA" id="ARBA00001971"/>
    </source>
</evidence>
<dbReference type="AlphaFoldDB" id="U4L3Z7"/>
<gene>
    <name evidence="7" type="ORF">PCON_03671</name>
</gene>
<dbReference type="InterPro" id="IPR001128">
    <property type="entry name" value="Cyt_P450"/>
</dbReference>
<dbReference type="STRING" id="1076935.U4L3Z7"/>
<dbReference type="Gene3D" id="1.10.630.10">
    <property type="entry name" value="Cytochrome P450"/>
    <property type="match status" value="1"/>
</dbReference>
<dbReference type="OMA" id="ICNARQS"/>
<comment type="cofactor">
    <cofactor evidence="1">
        <name>heme</name>
        <dbReference type="ChEBI" id="CHEBI:30413"/>
    </cofactor>
</comment>
<dbReference type="PANTHER" id="PTHR24305:SF166">
    <property type="entry name" value="CYTOCHROME P450 12A4, MITOCHONDRIAL-RELATED"/>
    <property type="match status" value="1"/>
</dbReference>
<keyword evidence="5" id="KW-0503">Monooxygenase</keyword>
<evidence type="ECO:0000256" key="5">
    <source>
        <dbReference type="RuleBase" id="RU000461"/>
    </source>
</evidence>
<keyword evidence="6" id="KW-0472">Membrane</keyword>
<dbReference type="Pfam" id="PF00067">
    <property type="entry name" value="p450"/>
    <property type="match status" value="1"/>
</dbReference>
<proteinExistence type="inferred from homology"/>
<comment type="similarity">
    <text evidence="2 5">Belongs to the cytochrome P450 family.</text>
</comment>
<name>U4L3Z7_PYROM</name>
<dbReference type="InterPro" id="IPR017972">
    <property type="entry name" value="Cyt_P450_CS"/>
</dbReference>
<reference evidence="7 8" key="1">
    <citation type="journal article" date="2013" name="PLoS Genet.">
        <title>The genome and development-dependent transcriptomes of Pyronema confluens: a window into fungal evolution.</title>
        <authorList>
            <person name="Traeger S."/>
            <person name="Altegoer F."/>
            <person name="Freitag M."/>
            <person name="Gabaldon T."/>
            <person name="Kempken F."/>
            <person name="Kumar A."/>
            <person name="Marcet-Houben M."/>
            <person name="Poggeler S."/>
            <person name="Stajich J.E."/>
            <person name="Nowrousian M."/>
        </authorList>
    </citation>
    <scope>NUCLEOTIDE SEQUENCE [LARGE SCALE GENOMIC DNA]</scope>
    <source>
        <strain evidence="8">CBS 100304</strain>
        <tissue evidence="7">Vegetative mycelium</tissue>
    </source>
</reference>
<dbReference type="SUPFAM" id="SSF48264">
    <property type="entry name" value="Cytochrome P450"/>
    <property type="match status" value="1"/>
</dbReference>
<keyword evidence="8" id="KW-1185">Reference proteome</keyword>
<evidence type="ECO:0000256" key="6">
    <source>
        <dbReference type="SAM" id="Phobius"/>
    </source>
</evidence>
<feature type="transmembrane region" description="Helical" evidence="6">
    <location>
        <begin position="38"/>
        <end position="59"/>
    </location>
</feature>
<evidence type="ECO:0000313" key="8">
    <source>
        <dbReference type="Proteomes" id="UP000018144"/>
    </source>
</evidence>
<dbReference type="InterPro" id="IPR050121">
    <property type="entry name" value="Cytochrome_P450_monoxygenase"/>
</dbReference>
<keyword evidence="3 5" id="KW-0479">Metal-binding</keyword>